<dbReference type="NCBIfam" id="TIGR03769">
    <property type="entry name" value="P_ac_wall_RPT"/>
    <property type="match status" value="1"/>
</dbReference>
<evidence type="ECO:0000313" key="3">
    <source>
        <dbReference type="EMBL" id="MBB5793303.1"/>
    </source>
</evidence>
<proteinExistence type="predicted"/>
<feature type="transmembrane region" description="Helical" evidence="2">
    <location>
        <begin position="536"/>
        <end position="557"/>
    </location>
</feature>
<dbReference type="Proteomes" id="UP000590647">
    <property type="component" value="Unassembled WGS sequence"/>
</dbReference>
<dbReference type="InterPro" id="IPR006311">
    <property type="entry name" value="TAT_signal"/>
</dbReference>
<feature type="compositionally biased region" description="Low complexity" evidence="1">
    <location>
        <begin position="234"/>
        <end position="264"/>
    </location>
</feature>
<keyword evidence="2" id="KW-1133">Transmembrane helix</keyword>
<organism evidence="3 4">
    <name type="scientific">Streptomyces caelestis</name>
    <dbReference type="NCBI Taxonomy" id="36816"/>
    <lineage>
        <taxon>Bacteria</taxon>
        <taxon>Bacillati</taxon>
        <taxon>Actinomycetota</taxon>
        <taxon>Actinomycetes</taxon>
        <taxon>Kitasatosporales</taxon>
        <taxon>Streptomycetaceae</taxon>
        <taxon>Streptomyces</taxon>
    </lineage>
</organism>
<evidence type="ECO:0000256" key="2">
    <source>
        <dbReference type="SAM" id="Phobius"/>
    </source>
</evidence>
<name>A0A7W9LR95_9ACTN</name>
<dbReference type="PROSITE" id="PS51318">
    <property type="entry name" value="TAT"/>
    <property type="match status" value="1"/>
</dbReference>
<feature type="compositionally biased region" description="Low complexity" evidence="1">
    <location>
        <begin position="458"/>
        <end position="498"/>
    </location>
</feature>
<feature type="region of interest" description="Disordered" evidence="1">
    <location>
        <begin position="444"/>
        <end position="522"/>
    </location>
</feature>
<protein>
    <submittedName>
        <fullName evidence="3">Surface-anchored protein</fullName>
    </submittedName>
</protein>
<dbReference type="EMBL" id="JACHNE010000001">
    <property type="protein sequence ID" value="MBB5793303.1"/>
    <property type="molecule type" value="Genomic_DNA"/>
</dbReference>
<sequence>MMRALTRGSRRAFTAAAVTAATAVLMGAAGLAVGGSGGARAAGGAVVLGEGEFDLTPRLVDGKPELQLDDRGGDTETTRDPSDIVVHAGPATKESVISPAYPIIGDLVDAYFLNGWHNAGQIFAPEPGWNGTEAGGDTEVKLSGFEGPGHFALYTYTRDMDNNDENAVQHLNSGDSAHRSFTLTADQERAVPTWAFTAEGVYRLTLTVTVGGVSDTETLAVVVGDDTDPAEVLPGDGTTPTPGNPTGSAAPSNSTTPTATAPTGHVIDNGHIDLAARPVDGSLRFQIKEGTASDHEWYEPDEVVLHVKPAAKRRVPEGHGFLGKAGDPVWWLPLQQIDGLVWPGWSTEEYARADIDGDITYRLDKVQGPGAVAVFNSDSFGSVDVRLNSGDGLPDGLPHSVHAHSHWNWTFTKEGVYRLTFTVGATLADGTKVSDTETLAWAVGDVDPSTVPPGAGGEPTATPTVTASPSGTATSTAGGSPSASAAPSADVPPSASGSPSGGGSGTGGSGGGSTGSAGGSTGSVSGGGLAATGAGVLVPFAAALAAVFTGAAAFLAVRRHRRVG</sequence>
<gene>
    <name evidence="3" type="ORF">HDA41_001267</name>
</gene>
<feature type="compositionally biased region" description="Gly residues" evidence="1">
    <location>
        <begin position="499"/>
        <end position="522"/>
    </location>
</feature>
<comment type="caution">
    <text evidence="3">The sequence shown here is derived from an EMBL/GenBank/DDBJ whole genome shotgun (WGS) entry which is preliminary data.</text>
</comment>
<keyword evidence="4" id="KW-1185">Reference proteome</keyword>
<reference evidence="3 4" key="1">
    <citation type="submission" date="2020-08" db="EMBL/GenBank/DDBJ databases">
        <title>Sequencing the genomes of 1000 actinobacteria strains.</title>
        <authorList>
            <person name="Klenk H.-P."/>
        </authorList>
    </citation>
    <scope>NUCLEOTIDE SEQUENCE [LARGE SCALE GENOMIC DNA]</scope>
    <source>
        <strain evidence="3 4">DSM 40084</strain>
    </source>
</reference>
<keyword evidence="2" id="KW-0472">Membrane</keyword>
<dbReference type="InterPro" id="IPR022435">
    <property type="entry name" value="Surface-anchored_actinobac"/>
</dbReference>
<keyword evidence="2" id="KW-0812">Transmembrane</keyword>
<evidence type="ECO:0000256" key="1">
    <source>
        <dbReference type="SAM" id="MobiDB-lite"/>
    </source>
</evidence>
<dbReference type="NCBIfam" id="NF038134">
    <property type="entry name" value="choice_anch_M"/>
    <property type="match status" value="2"/>
</dbReference>
<evidence type="ECO:0000313" key="4">
    <source>
        <dbReference type="Proteomes" id="UP000590647"/>
    </source>
</evidence>
<accession>A0A7W9LR95</accession>
<feature type="region of interest" description="Disordered" evidence="1">
    <location>
        <begin position="227"/>
        <end position="266"/>
    </location>
</feature>
<dbReference type="AlphaFoldDB" id="A0A7W9LR95"/>